<dbReference type="InterPro" id="IPR041993">
    <property type="entry name" value="GPKOW_KOW1"/>
</dbReference>
<evidence type="ECO:0000256" key="4">
    <source>
        <dbReference type="ARBA" id="ARBA00023242"/>
    </source>
</evidence>
<evidence type="ECO:0000256" key="5">
    <source>
        <dbReference type="SAM" id="MobiDB-lite"/>
    </source>
</evidence>
<accession>A0A6P8IXB9</accession>
<dbReference type="SMART" id="SM00443">
    <property type="entry name" value="G_patch"/>
    <property type="match status" value="1"/>
</dbReference>
<dbReference type="GO" id="GO:0003676">
    <property type="term" value="F:nucleic acid binding"/>
    <property type="evidence" value="ECO:0007669"/>
    <property type="project" value="InterPro"/>
</dbReference>
<dbReference type="Pfam" id="PF25088">
    <property type="entry name" value="GPKOW_C"/>
    <property type="match status" value="1"/>
</dbReference>
<dbReference type="Gene3D" id="2.30.30.140">
    <property type="match status" value="1"/>
</dbReference>
<comment type="similarity">
    <text evidence="2">Belongs to the MOS2 family.</text>
</comment>
<feature type="region of interest" description="Disordered" evidence="5">
    <location>
        <begin position="22"/>
        <end position="41"/>
    </location>
</feature>
<dbReference type="InterPro" id="IPR005824">
    <property type="entry name" value="KOW"/>
</dbReference>
<keyword evidence="3" id="KW-0677">Repeat</keyword>
<evidence type="ECO:0000313" key="8">
    <source>
        <dbReference type="RefSeq" id="XP_031571804.1"/>
    </source>
</evidence>
<dbReference type="SMART" id="SM00739">
    <property type="entry name" value="KOW"/>
    <property type="match status" value="2"/>
</dbReference>
<feature type="compositionally biased region" description="Basic and acidic residues" evidence="5">
    <location>
        <begin position="195"/>
        <end position="219"/>
    </location>
</feature>
<dbReference type="InterPro" id="IPR026822">
    <property type="entry name" value="Spp2/MOS2_G-patch"/>
</dbReference>
<gene>
    <name evidence="8" type="primary">LOC116305942</name>
</gene>
<dbReference type="OrthoDB" id="5577072at2759"/>
<dbReference type="PANTHER" id="PTHR15818:SF2">
    <property type="entry name" value="G-PATCH DOMAIN AND KOW MOTIFS-CONTAINING PROTEIN"/>
    <property type="match status" value="1"/>
</dbReference>
<dbReference type="PROSITE" id="PS50174">
    <property type="entry name" value="G_PATCH"/>
    <property type="match status" value="1"/>
</dbReference>
<keyword evidence="4" id="KW-0539">Nucleus</keyword>
<evidence type="ECO:0000256" key="1">
    <source>
        <dbReference type="ARBA" id="ARBA00004123"/>
    </source>
</evidence>
<feature type="compositionally biased region" description="Basic and acidic residues" evidence="5">
    <location>
        <begin position="306"/>
        <end position="318"/>
    </location>
</feature>
<feature type="domain" description="G-patch" evidence="6">
    <location>
        <begin position="152"/>
        <end position="198"/>
    </location>
</feature>
<sequence length="485" mass="54454">MADERNKSVSFTFAKKKTNKTLQNTGSSVLGTDHGLRNEGEEKDFITSAEGKDLKSVRPKEEAKELVIPLQKKNRWILPTTADGLDRQAAEELVKDALKDLEGRDDQDEDLSIPMLLRNKVPAVEGYEQDEKLDIAMRPDESSQEDYEAVPVSAFGVAMLRGMGWKKGECIGGTVKGICEPIEYIPRSKGLGLGAEKKNEPSKRKRKPGDEEKKMTGPIKEKDGRVRHVKGVGEKVAVGEELQYQPGTGAVIEKGPHTDMHGKIISVDVDNSRVTVRLHLSGENVTIHQFHVRLIDSEEYRELCKPVKSKDKRKESRDSGPSSNKRKKDDKPDHSKRKDDKHKDKTHKSSSSTSNGNSSKRQEESWLYPEMRVRIISRELKKGRFYNSKVRIVDVTGRSSCTCETQDGKLLEGVLQSMLETVVPKSENAYVRIVRGSNKGQLGTILQRDSSKCKAVVQFLLDKNVVTLDYDDISEHLGDIREDFL</sequence>
<dbReference type="AlphaFoldDB" id="A0A6P8IXB9"/>
<dbReference type="InterPro" id="IPR045166">
    <property type="entry name" value="Spp2-like"/>
</dbReference>
<dbReference type="Pfam" id="PF12656">
    <property type="entry name" value="G-patch_2"/>
    <property type="match status" value="1"/>
</dbReference>
<name>A0A6P8IXB9_ACTTE</name>
<dbReference type="GeneID" id="116305942"/>
<dbReference type="FunCoup" id="A0A6P8IXB9">
    <property type="interactions" value="2550"/>
</dbReference>
<protein>
    <submittedName>
        <fullName evidence="8">G-patch domain and KOW motifs-containing protein-like</fullName>
    </submittedName>
</protein>
<feature type="region of interest" description="Disordered" evidence="5">
    <location>
        <begin position="306"/>
        <end position="364"/>
    </location>
</feature>
<dbReference type="RefSeq" id="XP_031571804.1">
    <property type="nucleotide sequence ID" value="XM_031715944.1"/>
</dbReference>
<dbReference type="InParanoid" id="A0A6P8IXB9"/>
<evidence type="ECO:0000313" key="7">
    <source>
        <dbReference type="Proteomes" id="UP000515163"/>
    </source>
</evidence>
<dbReference type="CDD" id="cd13152">
    <property type="entry name" value="KOW_GPKOW_A"/>
    <property type="match status" value="1"/>
</dbReference>
<proteinExistence type="inferred from homology"/>
<dbReference type="GO" id="GO:0005681">
    <property type="term" value="C:spliceosomal complex"/>
    <property type="evidence" value="ECO:0007669"/>
    <property type="project" value="TreeGrafter"/>
</dbReference>
<dbReference type="InterPro" id="IPR014722">
    <property type="entry name" value="Rib_uL2_dom2"/>
</dbReference>
<evidence type="ECO:0000256" key="3">
    <source>
        <dbReference type="ARBA" id="ARBA00022737"/>
    </source>
</evidence>
<evidence type="ECO:0000259" key="6">
    <source>
        <dbReference type="PROSITE" id="PS50174"/>
    </source>
</evidence>
<organism evidence="7 8">
    <name type="scientific">Actinia tenebrosa</name>
    <name type="common">Australian red waratah sea anemone</name>
    <dbReference type="NCBI Taxonomy" id="6105"/>
    <lineage>
        <taxon>Eukaryota</taxon>
        <taxon>Metazoa</taxon>
        <taxon>Cnidaria</taxon>
        <taxon>Anthozoa</taxon>
        <taxon>Hexacorallia</taxon>
        <taxon>Actiniaria</taxon>
        <taxon>Actiniidae</taxon>
        <taxon>Actinia</taxon>
    </lineage>
</organism>
<feature type="compositionally biased region" description="Basic and acidic residues" evidence="5">
    <location>
        <begin position="327"/>
        <end position="343"/>
    </location>
</feature>
<feature type="region of interest" description="Disordered" evidence="5">
    <location>
        <begin position="192"/>
        <end position="219"/>
    </location>
</feature>
<keyword evidence="7" id="KW-1185">Reference proteome</keyword>
<dbReference type="GO" id="GO:0000398">
    <property type="term" value="P:mRNA splicing, via spliceosome"/>
    <property type="evidence" value="ECO:0007669"/>
    <property type="project" value="InterPro"/>
</dbReference>
<dbReference type="InterPro" id="IPR000467">
    <property type="entry name" value="G_patch_dom"/>
</dbReference>
<dbReference type="PANTHER" id="PTHR15818">
    <property type="entry name" value="G PATCH AND KOW-CONTAINING"/>
    <property type="match status" value="1"/>
</dbReference>
<dbReference type="InterPro" id="IPR041994">
    <property type="entry name" value="GPKOW_KOW2"/>
</dbReference>
<dbReference type="CDD" id="cd13153">
    <property type="entry name" value="KOW_GPKOW_B"/>
    <property type="match status" value="1"/>
</dbReference>
<reference evidence="8" key="1">
    <citation type="submission" date="2025-08" db="UniProtKB">
        <authorList>
            <consortium name="RefSeq"/>
        </authorList>
    </citation>
    <scope>IDENTIFICATION</scope>
    <source>
        <tissue evidence="8">Tentacle</tissue>
    </source>
</reference>
<dbReference type="Proteomes" id="UP000515163">
    <property type="component" value="Unplaced"/>
</dbReference>
<comment type="subcellular location">
    <subcellularLocation>
        <location evidence="1">Nucleus</location>
    </subcellularLocation>
</comment>
<dbReference type="Gene3D" id="2.30.30.30">
    <property type="match status" value="1"/>
</dbReference>
<evidence type="ECO:0000256" key="2">
    <source>
        <dbReference type="ARBA" id="ARBA00010966"/>
    </source>
</evidence>
<feature type="compositionally biased region" description="Low complexity" evidence="5">
    <location>
        <begin position="349"/>
        <end position="359"/>
    </location>
</feature>
<dbReference type="KEGG" id="aten:116305942"/>